<evidence type="ECO:0000256" key="1">
    <source>
        <dbReference type="ARBA" id="ARBA00009981"/>
    </source>
</evidence>
<dbReference type="InterPro" id="IPR036165">
    <property type="entry name" value="YefM-like_sf"/>
</dbReference>
<protein>
    <submittedName>
        <fullName evidence="2">Antitoxin of toxin-antitoxin stability system</fullName>
    </submittedName>
</protein>
<dbReference type="EMBL" id="CP020370">
    <property type="protein sequence ID" value="AUB84975.1"/>
    <property type="molecule type" value="Genomic_DNA"/>
</dbReference>
<keyword evidence="3" id="KW-1185">Reference proteome</keyword>
<name>A0A2K8UHF0_9GAMM</name>
<gene>
    <name evidence="2" type="ORF">THSYN_27200</name>
</gene>
<dbReference type="Proteomes" id="UP000232638">
    <property type="component" value="Chromosome"/>
</dbReference>
<dbReference type="Gene3D" id="3.40.1620.10">
    <property type="entry name" value="YefM-like domain"/>
    <property type="match status" value="1"/>
</dbReference>
<organism evidence="2 3">
    <name type="scientific">Candidatus Thiodictyon syntrophicum</name>
    <dbReference type="NCBI Taxonomy" id="1166950"/>
    <lineage>
        <taxon>Bacteria</taxon>
        <taxon>Pseudomonadati</taxon>
        <taxon>Pseudomonadota</taxon>
        <taxon>Gammaproteobacteria</taxon>
        <taxon>Chromatiales</taxon>
        <taxon>Chromatiaceae</taxon>
        <taxon>Thiodictyon</taxon>
    </lineage>
</organism>
<dbReference type="OrthoDB" id="9800503at2"/>
<proteinExistence type="inferred from homology"/>
<evidence type="ECO:0000313" key="3">
    <source>
        <dbReference type="Proteomes" id="UP000232638"/>
    </source>
</evidence>
<reference evidence="2 3" key="1">
    <citation type="submission" date="2017-03" db="EMBL/GenBank/DDBJ databases">
        <title>Complete genome sequence of Candidatus 'Thiodictyon syntrophicum' sp. nov. strain Cad16T, a photolithoautotroph purple sulfur bacterium isolated from an alpine meromictic lake.</title>
        <authorList>
            <person name="Luedin S.M."/>
            <person name="Pothier J.F."/>
            <person name="Danza F."/>
            <person name="Storelli N."/>
            <person name="Wittwer M."/>
            <person name="Tonolla M."/>
        </authorList>
    </citation>
    <scope>NUCLEOTIDE SEQUENCE [LARGE SCALE GENOMIC DNA]</scope>
    <source>
        <strain evidence="2 3">Cad16T</strain>
    </source>
</reference>
<dbReference type="AlphaFoldDB" id="A0A2K8UHF0"/>
<accession>A0A2K8UHF0</accession>
<evidence type="ECO:0000313" key="2">
    <source>
        <dbReference type="EMBL" id="AUB84975.1"/>
    </source>
</evidence>
<dbReference type="SUPFAM" id="SSF143120">
    <property type="entry name" value="YefM-like"/>
    <property type="match status" value="1"/>
</dbReference>
<sequence>MMRVSLNEAQARLPELVKGLASGDEVLITDGDEPVARLVSQGCRTDRTRQPGSAKGKLRILVDDDAHLDDFRDYVP</sequence>
<dbReference type="KEGG" id="tsy:THSYN_27200"/>
<comment type="similarity">
    <text evidence="1">Belongs to the phD/YefM antitoxin family.</text>
</comment>